<protein>
    <submittedName>
        <fullName evidence="1">Uncharacterized protein</fullName>
    </submittedName>
</protein>
<accession>A0ABD2NM46</accession>
<name>A0ABD2NM46_9CUCU</name>
<proteinExistence type="predicted"/>
<sequence length="153" mass="18026">MNYIKTCQRSRQCYSQKQYTNYRNTLHKLIAQAKRNISNRSKSNALWKYVNNICNQSRPETKIESMIRADGELKCEIAEEFVEYYSELGEKYSKKIKDPESFEEREDFVNKTIFLYPTDPEEVKKITSELKDRRAAGQDGIKRVSNEIAHPIS</sequence>
<evidence type="ECO:0000313" key="1">
    <source>
        <dbReference type="EMBL" id="KAL3279811.1"/>
    </source>
</evidence>
<gene>
    <name evidence="1" type="ORF">HHI36_017319</name>
</gene>
<evidence type="ECO:0000313" key="2">
    <source>
        <dbReference type="Proteomes" id="UP001516400"/>
    </source>
</evidence>
<dbReference type="EMBL" id="JABFTP020000124">
    <property type="protein sequence ID" value="KAL3279811.1"/>
    <property type="molecule type" value="Genomic_DNA"/>
</dbReference>
<keyword evidence="2" id="KW-1185">Reference proteome</keyword>
<comment type="caution">
    <text evidence="1">The sequence shown here is derived from an EMBL/GenBank/DDBJ whole genome shotgun (WGS) entry which is preliminary data.</text>
</comment>
<reference evidence="1 2" key="1">
    <citation type="journal article" date="2021" name="BMC Biol.">
        <title>Horizontally acquired antibacterial genes associated with adaptive radiation of ladybird beetles.</title>
        <authorList>
            <person name="Li H.S."/>
            <person name="Tang X.F."/>
            <person name="Huang Y.H."/>
            <person name="Xu Z.Y."/>
            <person name="Chen M.L."/>
            <person name="Du X.Y."/>
            <person name="Qiu B.Y."/>
            <person name="Chen P.T."/>
            <person name="Zhang W."/>
            <person name="Slipinski A."/>
            <person name="Escalona H.E."/>
            <person name="Waterhouse R.M."/>
            <person name="Zwick A."/>
            <person name="Pang H."/>
        </authorList>
    </citation>
    <scope>NUCLEOTIDE SEQUENCE [LARGE SCALE GENOMIC DNA]</scope>
    <source>
        <strain evidence="1">SYSU2018</strain>
    </source>
</reference>
<dbReference type="Proteomes" id="UP001516400">
    <property type="component" value="Unassembled WGS sequence"/>
</dbReference>
<organism evidence="1 2">
    <name type="scientific">Cryptolaemus montrouzieri</name>
    <dbReference type="NCBI Taxonomy" id="559131"/>
    <lineage>
        <taxon>Eukaryota</taxon>
        <taxon>Metazoa</taxon>
        <taxon>Ecdysozoa</taxon>
        <taxon>Arthropoda</taxon>
        <taxon>Hexapoda</taxon>
        <taxon>Insecta</taxon>
        <taxon>Pterygota</taxon>
        <taxon>Neoptera</taxon>
        <taxon>Endopterygota</taxon>
        <taxon>Coleoptera</taxon>
        <taxon>Polyphaga</taxon>
        <taxon>Cucujiformia</taxon>
        <taxon>Coccinelloidea</taxon>
        <taxon>Coccinellidae</taxon>
        <taxon>Scymninae</taxon>
        <taxon>Scymnini</taxon>
        <taxon>Cryptolaemus</taxon>
    </lineage>
</organism>
<dbReference type="AlphaFoldDB" id="A0ABD2NM46"/>